<dbReference type="HAMAP" id="MF_01038">
    <property type="entry name" value="GpmI"/>
    <property type="match status" value="1"/>
</dbReference>
<feature type="binding site" evidence="10 13">
    <location>
        <position position="447"/>
    </location>
    <ligand>
        <name>Mn(2+)</name>
        <dbReference type="ChEBI" id="CHEBI:29035"/>
        <label>2</label>
    </ligand>
</feature>
<comment type="caution">
    <text evidence="16">The sequence shown here is derived from an EMBL/GenBank/DDBJ whole genome shotgun (WGS) entry which is preliminary data.</text>
</comment>
<comment type="pathway">
    <text evidence="2 10">Carbohydrate degradation; glycolysis; pyruvate from D-glyceraldehyde 3-phosphate: step 3/5.</text>
</comment>
<feature type="binding site" evidence="10 12">
    <location>
        <begin position="264"/>
        <end position="267"/>
    </location>
    <ligand>
        <name>substrate</name>
    </ligand>
</feature>
<dbReference type="Pfam" id="PF01676">
    <property type="entry name" value="Metalloenzyme"/>
    <property type="match status" value="1"/>
</dbReference>
<feature type="binding site" evidence="10 12">
    <location>
        <position position="125"/>
    </location>
    <ligand>
        <name>substrate</name>
    </ligand>
</feature>
<evidence type="ECO:0000256" key="10">
    <source>
        <dbReference type="HAMAP-Rule" id="MF_01038"/>
    </source>
</evidence>
<feature type="binding site" evidence="10 13">
    <location>
        <position position="446"/>
    </location>
    <ligand>
        <name>Mn(2+)</name>
        <dbReference type="ChEBI" id="CHEBI:29035"/>
        <label>2</label>
    </ligand>
</feature>
<evidence type="ECO:0000256" key="5">
    <source>
        <dbReference type="ARBA" id="ARBA00022723"/>
    </source>
</evidence>
<dbReference type="InterPro" id="IPR006124">
    <property type="entry name" value="Metalloenzyme"/>
</dbReference>
<proteinExistence type="inferred from homology"/>
<dbReference type="Proteomes" id="UP000253769">
    <property type="component" value="Unassembled WGS sequence"/>
</dbReference>
<dbReference type="EMBL" id="QQOH01000005">
    <property type="protein sequence ID" value="RDE18349.1"/>
    <property type="molecule type" value="Genomic_DNA"/>
</dbReference>
<comment type="similarity">
    <text evidence="3 10">Belongs to the BPG-independent phosphoglycerate mutase family.</text>
</comment>
<evidence type="ECO:0000256" key="11">
    <source>
        <dbReference type="PIRSR" id="PIRSR001492-1"/>
    </source>
</evidence>
<dbReference type="PANTHER" id="PTHR31637">
    <property type="entry name" value="2,3-BISPHOSPHOGLYCERATE-INDEPENDENT PHOSPHOGLYCERATE MUTASE"/>
    <property type="match status" value="1"/>
</dbReference>
<comment type="catalytic activity">
    <reaction evidence="1 10">
        <text>(2R)-2-phosphoglycerate = (2R)-3-phosphoglycerate</text>
        <dbReference type="Rhea" id="RHEA:15901"/>
        <dbReference type="ChEBI" id="CHEBI:58272"/>
        <dbReference type="ChEBI" id="CHEBI:58289"/>
        <dbReference type="EC" id="5.4.2.12"/>
    </reaction>
</comment>
<dbReference type="Gene3D" id="3.40.720.10">
    <property type="entry name" value="Alkaline Phosphatase, subunit A"/>
    <property type="match status" value="1"/>
</dbReference>
<evidence type="ECO:0000259" key="14">
    <source>
        <dbReference type="Pfam" id="PF01676"/>
    </source>
</evidence>
<feature type="active site" description="Phosphoserine intermediate" evidence="10 11">
    <location>
        <position position="64"/>
    </location>
</feature>
<dbReference type="AlphaFoldDB" id="A0A369WB04"/>
<dbReference type="InterPro" id="IPR005995">
    <property type="entry name" value="Pgm_bpd_ind"/>
</dbReference>
<dbReference type="GO" id="GO:0030145">
    <property type="term" value="F:manganese ion binding"/>
    <property type="evidence" value="ECO:0007669"/>
    <property type="project" value="UniProtKB-UniRule"/>
</dbReference>
<evidence type="ECO:0000256" key="4">
    <source>
        <dbReference type="ARBA" id="ARBA00012026"/>
    </source>
</evidence>
<gene>
    <name evidence="10" type="primary">gpmI</name>
    <name evidence="16" type="ORF">DV711_16970</name>
</gene>
<feature type="binding site" evidence="10 12">
    <location>
        <position position="338"/>
    </location>
    <ligand>
        <name>substrate</name>
    </ligand>
</feature>
<sequence length="514" mass="55092">MTQSKAATALIILDGWGVSDNPENNAIFAAKTPTWDRIWAENPRSMVATSGMAVGLPDGQMGNSEVGHMNIGAGRIVYQNFTRITKAIDDGTLFDNAALVQAMDKAIAAGRAVHVLGLLSPGGVHSHEQHLQALCEMAAKRGAKQIFVHGFLDGRDMPPRSAQPSIEAMQAKLEALGVGAIASLTGRYYAMDRDNRWERVQTAYDAMTQGRAPFKNSDPVQALLDAYARDENDEFVQATLITDADGQPQGLIADGDAVICANFRPDRAREITRAFVEADFDGFERGARPALADYVMLTEYAADIDAPCAFPPESISNGLGEHMAQLGKTQLRIAETEKYAHVTFFFNGGREQPYEGEERILVPSPDVATYDLKPEMSAPEVTEKLVGAIESGQFDLVVCNFANPDMVGHTGDFDAAVKAVEAVDQCLGQVLAALDKVGGQALISADHGNVELMADPSTGQAHTAHTLWPVGLVYNGPQPIKLEDGCLADLAPTLLGLMDLPVPAEMSGRSLLAE</sequence>
<dbReference type="InterPro" id="IPR017850">
    <property type="entry name" value="Alkaline_phosphatase_core_sf"/>
</dbReference>
<evidence type="ECO:0000256" key="12">
    <source>
        <dbReference type="PIRSR" id="PIRSR001492-2"/>
    </source>
</evidence>
<dbReference type="PANTHER" id="PTHR31637:SF0">
    <property type="entry name" value="2,3-BISPHOSPHOGLYCERATE-INDEPENDENT PHOSPHOGLYCERATE MUTASE"/>
    <property type="match status" value="1"/>
</dbReference>
<feature type="binding site" evidence="10 12">
    <location>
        <begin position="155"/>
        <end position="156"/>
    </location>
    <ligand>
        <name>substrate</name>
    </ligand>
</feature>
<keyword evidence="7 10" id="KW-0464">Manganese</keyword>
<reference evidence="16 17" key="1">
    <citation type="submission" date="2018-07" db="EMBL/GenBank/DDBJ databases">
        <title>Motiliproteus coralliicola sp. nov., a bacterium isolated from Coral.</title>
        <authorList>
            <person name="Wang G."/>
        </authorList>
    </citation>
    <scope>NUCLEOTIDE SEQUENCE [LARGE SCALE GENOMIC DNA]</scope>
    <source>
        <strain evidence="16 17">C34</strain>
    </source>
</reference>
<feature type="domain" description="BPG-independent PGAM N-terminal" evidence="15">
    <location>
        <begin position="84"/>
        <end position="301"/>
    </location>
</feature>
<feature type="binding site" evidence="10 12">
    <location>
        <position position="187"/>
    </location>
    <ligand>
        <name>substrate</name>
    </ligand>
</feature>
<evidence type="ECO:0000256" key="2">
    <source>
        <dbReference type="ARBA" id="ARBA00004798"/>
    </source>
</evidence>
<evidence type="ECO:0000259" key="15">
    <source>
        <dbReference type="Pfam" id="PF06415"/>
    </source>
</evidence>
<evidence type="ECO:0000313" key="16">
    <source>
        <dbReference type="EMBL" id="RDE18349.1"/>
    </source>
</evidence>
<keyword evidence="5 10" id="KW-0479">Metal-binding</keyword>
<dbReference type="Gene3D" id="3.40.1450.10">
    <property type="entry name" value="BPG-independent phosphoglycerate mutase, domain B"/>
    <property type="match status" value="1"/>
</dbReference>
<dbReference type="UniPathway" id="UPA00109">
    <property type="reaction ID" value="UER00186"/>
</dbReference>
<dbReference type="OrthoDB" id="9800863at2"/>
<evidence type="ECO:0000256" key="8">
    <source>
        <dbReference type="ARBA" id="ARBA00023235"/>
    </source>
</evidence>
<evidence type="ECO:0000256" key="1">
    <source>
        <dbReference type="ARBA" id="ARBA00000370"/>
    </source>
</evidence>
<feature type="domain" description="Metalloenzyme" evidence="14">
    <location>
        <begin position="8"/>
        <end position="500"/>
    </location>
</feature>
<feature type="binding site" evidence="10 12">
    <location>
        <position position="193"/>
    </location>
    <ligand>
        <name>substrate</name>
    </ligand>
</feature>
<dbReference type="NCBIfam" id="TIGR01307">
    <property type="entry name" value="pgm_bpd_ind"/>
    <property type="match status" value="1"/>
</dbReference>
<keyword evidence="17" id="KW-1185">Reference proteome</keyword>
<feature type="binding site" evidence="10 13">
    <location>
        <position position="14"/>
    </location>
    <ligand>
        <name>Mn(2+)</name>
        <dbReference type="ChEBI" id="CHEBI:29035"/>
        <label>2</label>
    </ligand>
</feature>
<evidence type="ECO:0000256" key="6">
    <source>
        <dbReference type="ARBA" id="ARBA00023152"/>
    </source>
</evidence>
<keyword evidence="8 10" id="KW-0413">Isomerase</keyword>
<evidence type="ECO:0000256" key="3">
    <source>
        <dbReference type="ARBA" id="ARBA00008819"/>
    </source>
</evidence>
<dbReference type="FunFam" id="3.40.1450.10:FF:000001">
    <property type="entry name" value="2,3-bisphosphoglycerate-independent phosphoglycerate mutase"/>
    <property type="match status" value="1"/>
</dbReference>
<dbReference type="EC" id="5.4.2.12" evidence="4 10"/>
<dbReference type="InterPro" id="IPR036646">
    <property type="entry name" value="PGAM_B_sf"/>
</dbReference>
<dbReference type="RefSeq" id="WP_114696924.1">
    <property type="nucleotide sequence ID" value="NZ_QQOH01000005.1"/>
</dbReference>
<evidence type="ECO:0000313" key="17">
    <source>
        <dbReference type="Proteomes" id="UP000253769"/>
    </source>
</evidence>
<dbReference type="PIRSF" id="PIRSF001492">
    <property type="entry name" value="IPGAM"/>
    <property type="match status" value="1"/>
</dbReference>
<feature type="binding site" evidence="10 13">
    <location>
        <position position="64"/>
    </location>
    <ligand>
        <name>Mn(2+)</name>
        <dbReference type="ChEBI" id="CHEBI:29035"/>
        <label>2</label>
    </ligand>
</feature>
<comment type="subunit">
    <text evidence="10">Monomer.</text>
</comment>
<dbReference type="InterPro" id="IPR011258">
    <property type="entry name" value="BPG-indep_PGM_N"/>
</dbReference>
<dbReference type="GO" id="GO:0004619">
    <property type="term" value="F:phosphoglycerate mutase activity"/>
    <property type="evidence" value="ECO:0007669"/>
    <property type="project" value="UniProtKB-UniRule"/>
</dbReference>
<dbReference type="SUPFAM" id="SSF64158">
    <property type="entry name" value="2,3-Bisphosphoglycerate-independent phosphoglycerate mutase, substrate-binding domain"/>
    <property type="match status" value="1"/>
</dbReference>
<dbReference type="GO" id="GO:0006007">
    <property type="term" value="P:glucose catabolic process"/>
    <property type="evidence" value="ECO:0007669"/>
    <property type="project" value="InterPro"/>
</dbReference>
<name>A0A369WB04_9GAMM</name>
<keyword evidence="6 10" id="KW-0324">Glycolysis</keyword>
<feature type="binding site" evidence="10 13">
    <location>
        <position position="409"/>
    </location>
    <ligand>
        <name>Mn(2+)</name>
        <dbReference type="ChEBI" id="CHEBI:29035"/>
        <label>1</label>
    </ligand>
</feature>
<evidence type="ECO:0000256" key="9">
    <source>
        <dbReference type="ARBA" id="ARBA00071648"/>
    </source>
</evidence>
<dbReference type="GO" id="GO:0006096">
    <property type="term" value="P:glycolytic process"/>
    <property type="evidence" value="ECO:0007669"/>
    <property type="project" value="UniProtKB-UniRule"/>
</dbReference>
<comment type="cofactor">
    <cofactor evidence="10">
        <name>Mn(2+)</name>
        <dbReference type="ChEBI" id="CHEBI:29035"/>
    </cofactor>
    <text evidence="10">Binds 2 manganese ions per subunit.</text>
</comment>
<feature type="binding site" evidence="10 13">
    <location>
        <position position="405"/>
    </location>
    <ligand>
        <name>Mn(2+)</name>
        <dbReference type="ChEBI" id="CHEBI:29035"/>
        <label>1</label>
    </ligand>
</feature>
<accession>A0A369WB04</accession>
<protein>
    <recommendedName>
        <fullName evidence="9 10">2,3-bisphosphoglycerate-independent phosphoglycerate mutase</fullName>
        <shortName evidence="10">BPG-independent PGAM</shortName>
        <shortName evidence="10">Phosphoglyceromutase</shortName>
        <shortName evidence="10">iPGM</shortName>
        <ecNumber evidence="4 10">5.4.2.12</ecNumber>
    </recommendedName>
</protein>
<dbReference type="CDD" id="cd16010">
    <property type="entry name" value="iPGM"/>
    <property type="match status" value="1"/>
</dbReference>
<organism evidence="16 17">
    <name type="scientific">Motiliproteus coralliicola</name>
    <dbReference type="NCBI Taxonomy" id="2283196"/>
    <lineage>
        <taxon>Bacteria</taxon>
        <taxon>Pseudomonadati</taxon>
        <taxon>Pseudomonadota</taxon>
        <taxon>Gammaproteobacteria</taxon>
        <taxon>Oceanospirillales</taxon>
        <taxon>Oceanospirillaceae</taxon>
        <taxon>Motiliproteus</taxon>
    </lineage>
</organism>
<dbReference type="GO" id="GO:0005829">
    <property type="term" value="C:cytosol"/>
    <property type="evidence" value="ECO:0007669"/>
    <property type="project" value="TreeGrafter"/>
</dbReference>
<comment type="function">
    <text evidence="10">Catalyzes the interconversion of 2-phosphoglycerate and 3-phosphoglycerate.</text>
</comment>
<feature type="binding site" evidence="10 13">
    <location>
        <position position="465"/>
    </location>
    <ligand>
        <name>Mn(2+)</name>
        <dbReference type="ChEBI" id="CHEBI:29035"/>
        <label>1</label>
    </ligand>
</feature>
<evidence type="ECO:0000256" key="7">
    <source>
        <dbReference type="ARBA" id="ARBA00023211"/>
    </source>
</evidence>
<dbReference type="Pfam" id="PF06415">
    <property type="entry name" value="iPGM_N"/>
    <property type="match status" value="1"/>
</dbReference>
<dbReference type="SUPFAM" id="SSF53649">
    <property type="entry name" value="Alkaline phosphatase-like"/>
    <property type="match status" value="1"/>
</dbReference>
<evidence type="ECO:0000256" key="13">
    <source>
        <dbReference type="PIRSR" id="PIRSR001492-3"/>
    </source>
</evidence>